<feature type="region of interest" description="Disordered" evidence="1">
    <location>
        <begin position="394"/>
        <end position="449"/>
    </location>
</feature>
<name>A0A0C3S619_PHLG1</name>
<evidence type="ECO:0000256" key="1">
    <source>
        <dbReference type="SAM" id="MobiDB-lite"/>
    </source>
</evidence>
<protein>
    <submittedName>
        <fullName evidence="2">Uncharacterized protein</fullName>
    </submittedName>
</protein>
<feature type="compositionally biased region" description="Basic and acidic residues" evidence="1">
    <location>
        <begin position="173"/>
        <end position="186"/>
    </location>
</feature>
<sequence length="593" mass="63884">MLAAGLVCTPPSSSARLPPIRSSFRTPPSHTPTTTAQHTLYYSISPGASTEFRFNTLRRQDTTTQRRPELGKGGGKGIAVSPDVDMRPVRADDGDVRKERRGLVAVPGTEDGEDNASEGEYSDDDSTQGSEYSDEGEGAGEFLAAFSDPGHYTYTDLIYPGPTPTVNAGAAARVRDAPPPKQEHLRPSASTPLSARIGQPALQVRPKVQFVDGEHKHARSDAVNGTHGVSQEWSLTSVPSVSLNPTPPGRPLGASGSSSHSASARLTSSAPTAHQRRTRYSSSDPGHTFVSASSSDMYAPNPSTRARTMPGYRTAHTPLPGRSHHDTRPNTLDAIMETIPSSNTYGHIYTGLSSPYDAANEIGGMHRGVVFPCWGSRSTVTVEQASASTLTLRGSARERTVSNKLRKAPPARKIEPAHRAAYERPRKLSSASARRSPVRVAPARVPSPVQRPRTMSFGYLSQMGVRLRRRSDAKEQLKARASEATLRAPMEGYLVEPFGEPVRGAWPTSCLSSTTVQTFCTTQTGTPVVRSRPKVIMPESRPMSITSFESTYTCTADGGGEEGSRGPRTSVMFEDEERALRQLGERRPAHSPC</sequence>
<feature type="compositionally biased region" description="Polar residues" evidence="1">
    <location>
        <begin position="23"/>
        <end position="39"/>
    </location>
</feature>
<dbReference type="HOGENOM" id="CLU_460116_0_0_1"/>
<feature type="region of interest" description="Disordered" evidence="1">
    <location>
        <begin position="1"/>
        <end position="39"/>
    </location>
</feature>
<feature type="compositionally biased region" description="Polar residues" evidence="1">
    <location>
        <begin position="280"/>
        <end position="306"/>
    </location>
</feature>
<feature type="compositionally biased region" description="Acidic residues" evidence="1">
    <location>
        <begin position="110"/>
        <end position="137"/>
    </location>
</feature>
<feature type="compositionally biased region" description="Low complexity" evidence="1">
    <location>
        <begin position="254"/>
        <end position="270"/>
    </location>
</feature>
<proteinExistence type="predicted"/>
<feature type="compositionally biased region" description="Basic and acidic residues" evidence="1">
    <location>
        <begin position="84"/>
        <end position="102"/>
    </location>
</feature>
<accession>A0A0C3S619</accession>
<keyword evidence="3" id="KW-1185">Reference proteome</keyword>
<feature type="compositionally biased region" description="Basic and acidic residues" evidence="1">
    <location>
        <begin position="412"/>
        <end position="426"/>
    </location>
</feature>
<feature type="region of interest" description="Disordered" evidence="1">
    <location>
        <begin position="57"/>
        <end position="137"/>
    </location>
</feature>
<evidence type="ECO:0000313" key="3">
    <source>
        <dbReference type="Proteomes" id="UP000053257"/>
    </source>
</evidence>
<dbReference type="Proteomes" id="UP000053257">
    <property type="component" value="Unassembled WGS sequence"/>
</dbReference>
<feature type="compositionally biased region" description="Low complexity" evidence="1">
    <location>
        <begin position="430"/>
        <end position="448"/>
    </location>
</feature>
<organism evidence="2 3">
    <name type="scientific">Phlebiopsis gigantea (strain 11061_1 CR5-6)</name>
    <name type="common">White-rot fungus</name>
    <name type="synonym">Peniophora gigantea</name>
    <dbReference type="NCBI Taxonomy" id="745531"/>
    <lineage>
        <taxon>Eukaryota</taxon>
        <taxon>Fungi</taxon>
        <taxon>Dikarya</taxon>
        <taxon>Basidiomycota</taxon>
        <taxon>Agaricomycotina</taxon>
        <taxon>Agaricomycetes</taxon>
        <taxon>Polyporales</taxon>
        <taxon>Phanerochaetaceae</taxon>
        <taxon>Phlebiopsis</taxon>
    </lineage>
</organism>
<dbReference type="EMBL" id="KN840598">
    <property type="protein sequence ID" value="KIP03850.1"/>
    <property type="molecule type" value="Genomic_DNA"/>
</dbReference>
<feature type="region of interest" description="Disordered" evidence="1">
    <location>
        <begin position="168"/>
        <end position="193"/>
    </location>
</feature>
<feature type="compositionally biased region" description="Basic and acidic residues" evidence="1">
    <location>
        <begin position="58"/>
        <end position="70"/>
    </location>
</feature>
<gene>
    <name evidence="2" type="ORF">PHLGIDRAFT_121244</name>
</gene>
<reference evidence="2 3" key="1">
    <citation type="journal article" date="2014" name="PLoS Genet.">
        <title>Analysis of the Phlebiopsis gigantea genome, transcriptome and secretome provides insight into its pioneer colonization strategies of wood.</title>
        <authorList>
            <person name="Hori C."/>
            <person name="Ishida T."/>
            <person name="Igarashi K."/>
            <person name="Samejima M."/>
            <person name="Suzuki H."/>
            <person name="Master E."/>
            <person name="Ferreira P."/>
            <person name="Ruiz-Duenas F.J."/>
            <person name="Held B."/>
            <person name="Canessa P."/>
            <person name="Larrondo L.F."/>
            <person name="Schmoll M."/>
            <person name="Druzhinina I.S."/>
            <person name="Kubicek C.P."/>
            <person name="Gaskell J.A."/>
            <person name="Kersten P."/>
            <person name="St John F."/>
            <person name="Glasner J."/>
            <person name="Sabat G."/>
            <person name="Splinter BonDurant S."/>
            <person name="Syed K."/>
            <person name="Yadav J."/>
            <person name="Mgbeahuruike A.C."/>
            <person name="Kovalchuk A."/>
            <person name="Asiegbu F.O."/>
            <person name="Lackner G."/>
            <person name="Hoffmeister D."/>
            <person name="Rencoret J."/>
            <person name="Gutierrez A."/>
            <person name="Sun H."/>
            <person name="Lindquist E."/>
            <person name="Barry K."/>
            <person name="Riley R."/>
            <person name="Grigoriev I.V."/>
            <person name="Henrissat B."/>
            <person name="Kues U."/>
            <person name="Berka R.M."/>
            <person name="Martinez A.T."/>
            <person name="Covert S.F."/>
            <person name="Blanchette R.A."/>
            <person name="Cullen D."/>
        </authorList>
    </citation>
    <scope>NUCLEOTIDE SEQUENCE [LARGE SCALE GENOMIC DNA]</scope>
    <source>
        <strain evidence="2 3">11061_1 CR5-6</strain>
    </source>
</reference>
<evidence type="ECO:0000313" key="2">
    <source>
        <dbReference type="EMBL" id="KIP03850.1"/>
    </source>
</evidence>
<dbReference type="AlphaFoldDB" id="A0A0C3S619"/>
<feature type="region of interest" description="Disordered" evidence="1">
    <location>
        <begin position="238"/>
        <end position="328"/>
    </location>
</feature>